<comment type="caution">
    <text evidence="2">The sequence shown here is derived from an EMBL/GenBank/DDBJ whole genome shotgun (WGS) entry which is preliminary data.</text>
</comment>
<dbReference type="AlphaFoldDB" id="A0A4P5P707"/>
<dbReference type="EMBL" id="BJCC01000013">
    <property type="protein sequence ID" value="GCF93735.1"/>
    <property type="molecule type" value="Genomic_DNA"/>
</dbReference>
<protein>
    <recommendedName>
        <fullName evidence="1">PIN like domain-containing protein</fullName>
    </recommendedName>
</protein>
<sequence>MANIDNYFVTQKKIDELICLDDTCVVLDTNVLLATYQWRQATKKQIENIIEKFSADGKLKFSLQVIKEFSKNRSILIQERIDDVSEEINKINISTSIDKLVPVLNGTQRFEETQNLQEAYMKATNIYTGQLRKIKKDLNKLLYYDEFFELIHQTSKLNLIQDYNDEYLEDVYREGRERFDKNVPPGFKDGKKKNGNEYGDFILWKDLISLKSNVVFVSNDEKEDWCLKDSNGQTLSTRPELLKEFFKETGGKNFIHISLLNLVKFLDNDVPEDVLADLQESPFEDTIIVPARKEGFDRVFLGEKQWYDIRINNNRIGNIKYIAAYQVAPIKAIVYYAKVKEIVESDNIPGYKKVIFDGEPIKLEEPIKLGDNVALAPQNSRYVHFNQLTSARSLDELFE</sequence>
<feature type="domain" description="PIN like" evidence="1">
    <location>
        <begin position="25"/>
        <end position="241"/>
    </location>
</feature>
<organism evidence="2 3">
    <name type="scientific">Enterococcus florum</name>
    <dbReference type="NCBI Taxonomy" id="2480627"/>
    <lineage>
        <taxon>Bacteria</taxon>
        <taxon>Bacillati</taxon>
        <taxon>Bacillota</taxon>
        <taxon>Bacilli</taxon>
        <taxon>Lactobacillales</taxon>
        <taxon>Enterococcaceae</taxon>
        <taxon>Enterococcus</taxon>
    </lineage>
</organism>
<dbReference type="RefSeq" id="WP_146622191.1">
    <property type="nucleotide sequence ID" value="NZ_BJCC01000013.1"/>
</dbReference>
<dbReference type="OrthoDB" id="9182727at2"/>
<evidence type="ECO:0000259" key="1">
    <source>
        <dbReference type="Pfam" id="PF18476"/>
    </source>
</evidence>
<gene>
    <name evidence="2" type="ORF">NRIC_16260</name>
</gene>
<accession>A0A4P5P707</accession>
<name>A0A4P5P707_9ENTE</name>
<dbReference type="Proteomes" id="UP000290567">
    <property type="component" value="Unassembled WGS sequence"/>
</dbReference>
<reference evidence="3" key="1">
    <citation type="submission" date="2019-02" db="EMBL/GenBank/DDBJ databases">
        <title>Draft genome sequence of Enterococcus sp. Gos25-1.</title>
        <authorList>
            <person name="Tanaka N."/>
            <person name="Shiwa Y."/>
            <person name="Fujita N."/>
        </authorList>
    </citation>
    <scope>NUCLEOTIDE SEQUENCE [LARGE SCALE GENOMIC DNA]</scope>
    <source>
        <strain evidence="3">Gos25-1</strain>
    </source>
</reference>
<proteinExistence type="predicted"/>
<dbReference type="Pfam" id="PF18476">
    <property type="entry name" value="PIN_8"/>
    <property type="match status" value="1"/>
</dbReference>
<evidence type="ECO:0000313" key="2">
    <source>
        <dbReference type="EMBL" id="GCF93735.1"/>
    </source>
</evidence>
<dbReference type="InterPro" id="IPR041578">
    <property type="entry name" value="PIN_8"/>
</dbReference>
<keyword evidence="3" id="KW-1185">Reference proteome</keyword>
<evidence type="ECO:0000313" key="3">
    <source>
        <dbReference type="Proteomes" id="UP000290567"/>
    </source>
</evidence>